<dbReference type="PANTHER" id="PTHR33127:SF5">
    <property type="entry name" value="TRANSMEMBRANE PROTEIN"/>
    <property type="match status" value="1"/>
</dbReference>
<dbReference type="Proteomes" id="UP000011115">
    <property type="component" value="Unassembled WGS sequence"/>
</dbReference>
<dbReference type="InterPro" id="IPR005174">
    <property type="entry name" value="KIB1-4_b-propeller"/>
</dbReference>
<dbReference type="HOGENOM" id="CLU_1828764_0_0_1"/>
<sequence>MALRSSMPPLPQPSSSQWPCLMTLHKETGMLEFFDPVYNVVTTHKTGIQKLRGSRIRSSRANWLLMSHGNRGMFFFNPFSNGIIELPDLLEEHKILALLGLFRVLLTHYRIVSLLVLKPLVMSQMCTSSKLEILNGRITTP</sequence>
<organism evidence="2 3">
    <name type="scientific">Solanum tuberosum</name>
    <name type="common">Potato</name>
    <dbReference type="NCBI Taxonomy" id="4113"/>
    <lineage>
        <taxon>Eukaryota</taxon>
        <taxon>Viridiplantae</taxon>
        <taxon>Streptophyta</taxon>
        <taxon>Embryophyta</taxon>
        <taxon>Tracheophyta</taxon>
        <taxon>Spermatophyta</taxon>
        <taxon>Magnoliopsida</taxon>
        <taxon>eudicotyledons</taxon>
        <taxon>Gunneridae</taxon>
        <taxon>Pentapetalae</taxon>
        <taxon>asterids</taxon>
        <taxon>lamiids</taxon>
        <taxon>Solanales</taxon>
        <taxon>Solanaceae</taxon>
        <taxon>Solanoideae</taxon>
        <taxon>Solaneae</taxon>
        <taxon>Solanum</taxon>
    </lineage>
</organism>
<protein>
    <submittedName>
        <fullName evidence="2">F-box protein</fullName>
    </submittedName>
</protein>
<keyword evidence="3" id="KW-1185">Reference proteome</keyword>
<dbReference type="PANTHER" id="PTHR33127">
    <property type="entry name" value="TRANSMEMBRANE PROTEIN"/>
    <property type="match status" value="1"/>
</dbReference>
<dbReference type="PaxDb" id="4113-PGSC0003DMT400091036"/>
<name>M1DLR9_SOLTU</name>
<evidence type="ECO:0000259" key="1">
    <source>
        <dbReference type="Pfam" id="PF03478"/>
    </source>
</evidence>
<feature type="domain" description="KIB1-4 beta-propeller" evidence="1">
    <location>
        <begin position="43"/>
        <end position="107"/>
    </location>
</feature>
<reference evidence="3" key="1">
    <citation type="journal article" date="2011" name="Nature">
        <title>Genome sequence and analysis of the tuber crop potato.</title>
        <authorList>
            <consortium name="The Potato Genome Sequencing Consortium"/>
        </authorList>
    </citation>
    <scope>NUCLEOTIDE SEQUENCE [LARGE SCALE GENOMIC DNA]</scope>
    <source>
        <strain evidence="3">cv. DM1-3 516 R44</strain>
    </source>
</reference>
<evidence type="ECO:0000313" key="2">
    <source>
        <dbReference type="EnsemblPlants" id="PGSC0003DMT400091036"/>
    </source>
</evidence>
<dbReference type="EnsemblPlants" id="PGSC0003DMT400091036">
    <property type="protein sequence ID" value="PGSC0003DMT400091036"/>
    <property type="gene ID" value="PGSC0003DMG400040607"/>
</dbReference>
<accession>M1DLR9</accession>
<reference evidence="2" key="2">
    <citation type="submission" date="2015-06" db="UniProtKB">
        <authorList>
            <consortium name="EnsemblPlants"/>
        </authorList>
    </citation>
    <scope>IDENTIFICATION</scope>
    <source>
        <strain evidence="2">DM1-3 516 R44</strain>
    </source>
</reference>
<proteinExistence type="predicted"/>
<dbReference type="Gramene" id="PGSC0003DMT400091036">
    <property type="protein sequence ID" value="PGSC0003DMT400091036"/>
    <property type="gene ID" value="PGSC0003DMG400040607"/>
</dbReference>
<dbReference type="Pfam" id="PF03478">
    <property type="entry name" value="Beta-prop_KIB1-4"/>
    <property type="match status" value="1"/>
</dbReference>
<dbReference type="InParanoid" id="M1DLR9"/>
<evidence type="ECO:0000313" key="3">
    <source>
        <dbReference type="Proteomes" id="UP000011115"/>
    </source>
</evidence>
<dbReference type="AlphaFoldDB" id="M1DLR9"/>